<dbReference type="AlphaFoldDB" id="A0A1P8U5E1"/>
<dbReference type="EMBL" id="CP018762">
    <property type="protein sequence ID" value="APZ33325.1"/>
    <property type="molecule type" value="Genomic_DNA"/>
</dbReference>
<dbReference type="Proteomes" id="UP000187185">
    <property type="component" value="Chromosome"/>
</dbReference>
<keyword evidence="3" id="KW-1185">Reference proteome</keyword>
<dbReference type="KEGG" id="maur:BOH66_02740"/>
<evidence type="ECO:0000259" key="1">
    <source>
        <dbReference type="SMART" id="SM00418"/>
    </source>
</evidence>
<evidence type="ECO:0000313" key="3">
    <source>
        <dbReference type="Proteomes" id="UP000187185"/>
    </source>
</evidence>
<sequence>MPKLAQPAGSGDAQEPVAILGNLVKAGILRYLRANPNVTVGPICDALQLGPTTVLPRLKELEAAGLVVADPPTTEAQSRRGVWVKYRTNNEAVTDLYLRLGFAIGEFSD</sequence>
<dbReference type="InterPro" id="IPR036390">
    <property type="entry name" value="WH_DNA-bd_sf"/>
</dbReference>
<protein>
    <recommendedName>
        <fullName evidence="1">HTH arsR-type domain-containing protein</fullName>
    </recommendedName>
</protein>
<name>A0A1P8U5E1_9MICO</name>
<dbReference type="Gene3D" id="1.10.10.10">
    <property type="entry name" value="Winged helix-like DNA-binding domain superfamily/Winged helix DNA-binding domain"/>
    <property type="match status" value="1"/>
</dbReference>
<feature type="domain" description="HTH arsR-type" evidence="1">
    <location>
        <begin position="15"/>
        <end position="102"/>
    </location>
</feature>
<gene>
    <name evidence="2" type="ORF">BOH66_02740</name>
</gene>
<dbReference type="InterPro" id="IPR011991">
    <property type="entry name" value="ArsR-like_HTH"/>
</dbReference>
<dbReference type="CDD" id="cd00090">
    <property type="entry name" value="HTH_ARSR"/>
    <property type="match status" value="1"/>
</dbReference>
<dbReference type="InterPro" id="IPR036388">
    <property type="entry name" value="WH-like_DNA-bd_sf"/>
</dbReference>
<accession>A0A1P8U5E1</accession>
<reference evidence="2 3" key="1">
    <citation type="submission" date="2016-12" db="EMBL/GenBank/DDBJ databases">
        <title>Complete genome sequence of Microbacterium aurum KACC 15219.</title>
        <authorList>
            <person name="Jung Y."/>
            <person name="Shin J.-H."/>
            <person name="Lee Y.-J."/>
            <person name="Yi H."/>
            <person name="Bahn Y.-S."/>
            <person name="Kim J.F."/>
            <person name="Lee D.-W."/>
        </authorList>
    </citation>
    <scope>NUCLEOTIDE SEQUENCE [LARGE SCALE GENOMIC DNA]</scope>
    <source>
        <strain evidence="2 3">KACC 15219</strain>
    </source>
</reference>
<proteinExistence type="predicted"/>
<dbReference type="RefSeq" id="WP_076689072.1">
    <property type="nucleotide sequence ID" value="NZ_CP018762.1"/>
</dbReference>
<dbReference type="InterPro" id="IPR001845">
    <property type="entry name" value="HTH_ArsR_DNA-bd_dom"/>
</dbReference>
<dbReference type="SMART" id="SM00418">
    <property type="entry name" value="HTH_ARSR"/>
    <property type="match status" value="1"/>
</dbReference>
<evidence type="ECO:0000313" key="2">
    <source>
        <dbReference type="EMBL" id="APZ33325.1"/>
    </source>
</evidence>
<organism evidence="2 3">
    <name type="scientific">Microbacterium aurum</name>
    <dbReference type="NCBI Taxonomy" id="36805"/>
    <lineage>
        <taxon>Bacteria</taxon>
        <taxon>Bacillati</taxon>
        <taxon>Actinomycetota</taxon>
        <taxon>Actinomycetes</taxon>
        <taxon>Micrococcales</taxon>
        <taxon>Microbacteriaceae</taxon>
        <taxon>Microbacterium</taxon>
    </lineage>
</organism>
<dbReference type="SUPFAM" id="SSF46785">
    <property type="entry name" value="Winged helix' DNA-binding domain"/>
    <property type="match status" value="1"/>
</dbReference>
<dbReference type="GO" id="GO:0003700">
    <property type="term" value="F:DNA-binding transcription factor activity"/>
    <property type="evidence" value="ECO:0007669"/>
    <property type="project" value="InterPro"/>
</dbReference>
<dbReference type="Pfam" id="PF13412">
    <property type="entry name" value="HTH_24"/>
    <property type="match status" value="1"/>
</dbReference>
<dbReference type="STRING" id="36805.BOH66_02740"/>